<proteinExistence type="predicted"/>
<dbReference type="Proteomes" id="UP000325579">
    <property type="component" value="Unassembled WGS sequence"/>
</dbReference>
<dbReference type="InterPro" id="IPR055530">
    <property type="entry name" value="DUF7104"/>
</dbReference>
<evidence type="ECO:0000313" key="3">
    <source>
        <dbReference type="Proteomes" id="UP000325579"/>
    </source>
</evidence>
<dbReference type="Pfam" id="PF06985">
    <property type="entry name" value="HET"/>
    <property type="match status" value="1"/>
</dbReference>
<dbReference type="GeneID" id="43673048"/>
<dbReference type="InterPro" id="IPR010730">
    <property type="entry name" value="HET"/>
</dbReference>
<reference evidence="2 3" key="1">
    <citation type="submission" date="2019-04" db="EMBL/GenBank/DDBJ databases">
        <authorList>
            <consortium name="DOE Joint Genome Institute"/>
            <person name="Mondo S."/>
            <person name="Kjaerbolling I."/>
            <person name="Vesth T."/>
            <person name="Frisvad J.C."/>
            <person name="Nybo J.L."/>
            <person name="Theobald S."/>
            <person name="Kildgaard S."/>
            <person name="Isbrandt T."/>
            <person name="Kuo A."/>
            <person name="Sato A."/>
            <person name="Lyhne E.K."/>
            <person name="Kogle M.E."/>
            <person name="Wiebenga A."/>
            <person name="Kun R.S."/>
            <person name="Lubbers R.J."/>
            <person name="Makela M.R."/>
            <person name="Barry K."/>
            <person name="Chovatia M."/>
            <person name="Clum A."/>
            <person name="Daum C."/>
            <person name="Haridas S."/>
            <person name="He G."/>
            <person name="LaButti K."/>
            <person name="Lipzen A."/>
            <person name="Riley R."/>
            <person name="Salamov A."/>
            <person name="Simmons B.A."/>
            <person name="Magnuson J.K."/>
            <person name="Henrissat B."/>
            <person name="Mortensen U.H."/>
            <person name="Larsen T.O."/>
            <person name="Devries R.P."/>
            <person name="Grigoriev I.V."/>
            <person name="Machida M."/>
            <person name="Baker S.E."/>
            <person name="Andersen M.R."/>
            <person name="Cantor M.N."/>
            <person name="Hua S.X."/>
        </authorList>
    </citation>
    <scope>NUCLEOTIDE SEQUENCE [LARGE SCALE GENOMIC DNA]</scope>
    <source>
        <strain evidence="2 3">CBS 119388</strain>
    </source>
</reference>
<name>A0A5N7CWN2_9EURO</name>
<dbReference type="AlphaFoldDB" id="A0A5N7CWN2"/>
<evidence type="ECO:0000313" key="2">
    <source>
        <dbReference type="EMBL" id="KAE8397978.1"/>
    </source>
</evidence>
<sequence length="939" mass="105360">MSRFSYPPLPPEPDATRIIRILPHKDLGARIKCRLSDYVVSDKSGTKHLYEALSYVWANDEDNVTKSRRIELNDHIFYVTPNLHAALVNLRNHHLDRMLWVDAICINQEDIAEKSKQISLMRKIYAQADRVIIWLGESFEDGDIALEYIRSLAENKVRRDKSVDGRRSKRLVDSCIKLLQRKWFRRIWVLQEAGVARCISVMCGSAQIDGLAFCDGLGESGLSLPTIVYSVLHLIRSANFRSRQQIDSQGSLSIGELIDMYRLHESSNNHDKLYALLGLSADDPKTPALKPNYGIPWHQVFKHFTKYILSRECLVETWPGTDTAVIKGRGLILGLIVSVVEEVSKNSIQRVKVFLSHAARSLGYEEYWTVHYSAKSIQEGDIIFLLEGTSKPSILRVRKRHFIMIKTTVIQKRSKELQGRDLENFLKSGTSGNSTYTVLLTWKIPLAKLQTQGLLGDGAEPAIASTKYQEEPSERQQRLFDMAGILNEIAMVLLQSEDTERAVERLFSQDLLGIPIIEDVVKAVAGNGYYGHRIMKLLLDQRGESLLISEEVVKAAAENTGLEGPEVVEVLLQYRGQSLPITEKVIKAAAKNGTYGYQMIQLLLESHDRNIIISEEVMKLAAENKGSCGYQIMELLLQQRGKNIPVSEDVVKLAAKNNGLYGYLIMEILLQYQGEDLSISEDVVKEAAARSNGHETIETLLKFRGERLPISEEILKTAAENQIYGHRIMEIIIQYRGGSLPVSKEVIKAVAANEGLDKHKTMELLLQQRGRNLPVSEDVVKAAAGNEGFYGRQIMEVLLKYRGERLPISEEVFKAAAENRALHGPEIMALLLQEGGNSLLVSEEVVRTAAENEGSDSHWLLKILFKYQGTGLPVSEEVFKAAAGNKENGYQNISFLLRYWGESLPVSEGIIEAAAGNGGFHGSQIMELLIEHRAKYLVN</sequence>
<accession>A0A5N7CWN2</accession>
<dbReference type="PANTHER" id="PTHR24148:SF78">
    <property type="entry name" value="HETEROKARYON INCOMPATIBILITY DOMAIN-CONTAINING PROTEIN"/>
    <property type="match status" value="1"/>
</dbReference>
<dbReference type="EMBL" id="ML736871">
    <property type="protein sequence ID" value="KAE8397978.1"/>
    <property type="molecule type" value="Genomic_DNA"/>
</dbReference>
<dbReference type="PANTHER" id="PTHR24148">
    <property type="entry name" value="ANKYRIN REPEAT DOMAIN-CONTAINING PROTEIN 39 HOMOLOG-RELATED"/>
    <property type="match status" value="1"/>
</dbReference>
<gene>
    <name evidence="2" type="ORF">BDV37DRAFT_288944</name>
</gene>
<dbReference type="Gene3D" id="1.20.5.340">
    <property type="match status" value="3"/>
</dbReference>
<evidence type="ECO:0000259" key="1">
    <source>
        <dbReference type="Pfam" id="PF06985"/>
    </source>
</evidence>
<dbReference type="OrthoDB" id="3477286at2759"/>
<keyword evidence="3" id="KW-1185">Reference proteome</keyword>
<dbReference type="RefSeq" id="XP_031935297.1">
    <property type="nucleotide sequence ID" value="XM_032088357.1"/>
</dbReference>
<organism evidence="2 3">
    <name type="scientific">Aspergillus pseudonomiae</name>
    <dbReference type="NCBI Taxonomy" id="1506151"/>
    <lineage>
        <taxon>Eukaryota</taxon>
        <taxon>Fungi</taxon>
        <taxon>Dikarya</taxon>
        <taxon>Ascomycota</taxon>
        <taxon>Pezizomycotina</taxon>
        <taxon>Eurotiomycetes</taxon>
        <taxon>Eurotiomycetidae</taxon>
        <taxon>Eurotiales</taxon>
        <taxon>Aspergillaceae</taxon>
        <taxon>Aspergillus</taxon>
        <taxon>Aspergillus subgen. Circumdati</taxon>
    </lineage>
</organism>
<feature type="domain" description="Heterokaryon incompatibility" evidence="1">
    <location>
        <begin position="50"/>
        <end position="192"/>
    </location>
</feature>
<dbReference type="InterPro" id="IPR052895">
    <property type="entry name" value="HetReg/Transcr_Mod"/>
</dbReference>
<dbReference type="Pfam" id="PF23397">
    <property type="entry name" value="DUF7104"/>
    <property type="match status" value="12"/>
</dbReference>
<protein>
    <submittedName>
        <fullName evidence="2">Heterokaryon incompatibility protein-domain-containing protein</fullName>
    </submittedName>
</protein>